<dbReference type="GO" id="GO:1990817">
    <property type="term" value="F:poly(A) RNA polymerase activity"/>
    <property type="evidence" value="ECO:0007669"/>
    <property type="project" value="TreeGrafter"/>
</dbReference>
<dbReference type="GO" id="GO:0046872">
    <property type="term" value="F:metal ion binding"/>
    <property type="evidence" value="ECO:0007669"/>
    <property type="project" value="UniProtKB-KW"/>
</dbReference>
<evidence type="ECO:0000256" key="3">
    <source>
        <dbReference type="ARBA" id="ARBA00004496"/>
    </source>
</evidence>
<feature type="domain" description="PAP-associated" evidence="10">
    <location>
        <begin position="500"/>
        <end position="561"/>
    </location>
</feature>
<comment type="subcellular location">
    <subcellularLocation>
        <location evidence="3">Cytoplasm</location>
    </subcellularLocation>
</comment>
<evidence type="ECO:0000313" key="12">
    <source>
        <dbReference type="EnsemblMetazoa" id="XP_028128847.1"/>
    </source>
</evidence>
<evidence type="ECO:0000259" key="11">
    <source>
        <dbReference type="Pfam" id="PF22600"/>
    </source>
</evidence>
<proteinExistence type="inferred from homology"/>
<sequence length="605" mass="69815">MDIEMEPQVMTNNKLNLLSDTMFYDILSKKSYPLSNYRKHSEKDKSEVLNNNKELIKLESDMGNLEVINPNVTLVSFPLTMMPPPPHKIVNYNNNKVKQYHPRDSPRQRDNYRPISPKGYDSDESCTSYSSRETPPESRVKHTNLRSTVSRADEQTIVVGKYCHNSPNVYHSSNIHYHVQHNHSTHNSNGHYSKNRYYTNSNNNNHNHNHHNSNSNGRQKYNGHSKNNMDTMIKRAHGLVERFKSRAEMLKIEPNPLGLSSGGPWDQLNQEIWDLFINRAQKEKTYDMKINLWKNLFLYIRKCLSSYGLFMVGSTMSGFGLESSDIDMCLLTKPCTNDPRLDSLHHLDAIRELLVKNEVTADPELILAKVPILKFKDKETGFEIDLNCNNAVGIRNTHLLYSYARLDWRVRPLVIIVKIWAQANNINDAKNMTVSSYSWALMVIHYLQRKYSCGGVVPPVLPCLHGLIPDKFNSFTENHSMDVQEELPTIKDFQSDNSLNLAELLIGFFRYYTNYDFNHYAISVRTGSSLPIDECRFTKAPKNDPHQWKFLCIEEPFDHTNTARSVFDLESFKLIKNSITASYEILVNTKNLCSILPVNGKSEVR</sequence>
<evidence type="ECO:0000256" key="8">
    <source>
        <dbReference type="ARBA" id="ARBA00038491"/>
    </source>
</evidence>
<feature type="compositionally biased region" description="Low complexity" evidence="9">
    <location>
        <begin position="200"/>
        <end position="216"/>
    </location>
</feature>
<dbReference type="InterPro" id="IPR054708">
    <property type="entry name" value="MTPAP-like_central"/>
</dbReference>
<evidence type="ECO:0000256" key="5">
    <source>
        <dbReference type="ARBA" id="ARBA00022679"/>
    </source>
</evidence>
<dbReference type="Pfam" id="PF22600">
    <property type="entry name" value="MTPAP-like_central"/>
    <property type="match status" value="1"/>
</dbReference>
<reference evidence="12" key="2">
    <citation type="submission" date="2025-05" db="UniProtKB">
        <authorList>
            <consortium name="EnsemblMetazoa"/>
        </authorList>
    </citation>
    <scope>IDENTIFICATION</scope>
</reference>
<feature type="region of interest" description="Disordered" evidence="9">
    <location>
        <begin position="98"/>
        <end position="148"/>
    </location>
</feature>
<dbReference type="RefSeq" id="XP_028128847.1">
    <property type="nucleotide sequence ID" value="XM_028273046.1"/>
</dbReference>
<dbReference type="EnsemblMetazoa" id="XM_028273046.2">
    <property type="protein sequence ID" value="XP_028128847.1"/>
    <property type="gene ID" value="LOC114325107"/>
</dbReference>
<dbReference type="KEGG" id="dvv:114325107"/>
<dbReference type="OrthoDB" id="2274644at2759"/>
<dbReference type="Gene3D" id="3.30.460.10">
    <property type="entry name" value="Beta Polymerase, domain 2"/>
    <property type="match status" value="1"/>
</dbReference>
<feature type="compositionally biased region" description="Polar residues" evidence="9">
    <location>
        <begin position="185"/>
        <end position="199"/>
    </location>
</feature>
<evidence type="ECO:0000259" key="10">
    <source>
        <dbReference type="Pfam" id="PF03828"/>
    </source>
</evidence>
<reference evidence="14" key="1">
    <citation type="submission" date="2025-04" db="UniProtKB">
        <authorList>
            <consortium name="RefSeq"/>
        </authorList>
    </citation>
    <scope>IDENTIFICATION</scope>
    <source>
        <tissue evidence="14">Whole insect</tissue>
    </source>
</reference>
<dbReference type="Gene3D" id="1.10.1410.10">
    <property type="match status" value="1"/>
</dbReference>
<comment type="similarity">
    <text evidence="8">Belongs to the DNA polymerase type-B-like family. GLD2 subfamily.</text>
</comment>
<dbReference type="InParanoid" id="A0A6P7F1T9"/>
<evidence type="ECO:0000256" key="1">
    <source>
        <dbReference type="ARBA" id="ARBA00001936"/>
    </source>
</evidence>
<comment type="cofactor">
    <cofactor evidence="1">
        <name>Mn(2+)</name>
        <dbReference type="ChEBI" id="CHEBI:29035"/>
    </cofactor>
</comment>
<feature type="region of interest" description="Disordered" evidence="9">
    <location>
        <begin position="181"/>
        <end position="226"/>
    </location>
</feature>
<feature type="domain" description="Poly(A) RNA polymerase mitochondrial-like central palm" evidence="11">
    <location>
        <begin position="268"/>
        <end position="404"/>
    </location>
</feature>
<dbReference type="AlphaFoldDB" id="A0A6P7F1T9"/>
<dbReference type="Pfam" id="PF03828">
    <property type="entry name" value="PAP_assoc"/>
    <property type="match status" value="1"/>
</dbReference>
<organism evidence="14">
    <name type="scientific">Diabrotica virgifera virgifera</name>
    <name type="common">western corn rootworm</name>
    <dbReference type="NCBI Taxonomy" id="50390"/>
    <lineage>
        <taxon>Eukaryota</taxon>
        <taxon>Metazoa</taxon>
        <taxon>Ecdysozoa</taxon>
        <taxon>Arthropoda</taxon>
        <taxon>Hexapoda</taxon>
        <taxon>Insecta</taxon>
        <taxon>Pterygota</taxon>
        <taxon>Neoptera</taxon>
        <taxon>Endopterygota</taxon>
        <taxon>Coleoptera</taxon>
        <taxon>Polyphaga</taxon>
        <taxon>Cucujiformia</taxon>
        <taxon>Chrysomeloidea</taxon>
        <taxon>Chrysomelidae</taxon>
        <taxon>Galerucinae</taxon>
        <taxon>Diabroticina</taxon>
        <taxon>Diabroticites</taxon>
        <taxon>Diabrotica</taxon>
    </lineage>
</organism>
<dbReference type="CDD" id="cd05402">
    <property type="entry name" value="NT_PAP_TUTase"/>
    <property type="match status" value="1"/>
</dbReference>
<evidence type="ECO:0000256" key="9">
    <source>
        <dbReference type="SAM" id="MobiDB-lite"/>
    </source>
</evidence>
<gene>
    <name evidence="14" type="primary">LOC114325107</name>
</gene>
<keyword evidence="6" id="KW-0479">Metal-binding</keyword>
<dbReference type="GeneID" id="114325107"/>
<keyword evidence="13" id="KW-1185">Reference proteome</keyword>
<dbReference type="InterPro" id="IPR043519">
    <property type="entry name" value="NT_sf"/>
</dbReference>
<dbReference type="InterPro" id="IPR002058">
    <property type="entry name" value="PAP_assoc"/>
</dbReference>
<dbReference type="PANTHER" id="PTHR12271">
    <property type="entry name" value="POLY A POLYMERASE CID PAP -RELATED"/>
    <property type="match status" value="1"/>
</dbReference>
<evidence type="ECO:0000313" key="14">
    <source>
        <dbReference type="RefSeq" id="XP_028128847.1"/>
    </source>
</evidence>
<evidence type="ECO:0000256" key="7">
    <source>
        <dbReference type="ARBA" id="ARBA00022842"/>
    </source>
</evidence>
<dbReference type="GO" id="GO:0031123">
    <property type="term" value="P:RNA 3'-end processing"/>
    <property type="evidence" value="ECO:0007669"/>
    <property type="project" value="TreeGrafter"/>
</dbReference>
<feature type="compositionally biased region" description="Basic and acidic residues" evidence="9">
    <location>
        <begin position="101"/>
        <end position="112"/>
    </location>
</feature>
<evidence type="ECO:0000313" key="13">
    <source>
        <dbReference type="Proteomes" id="UP001652700"/>
    </source>
</evidence>
<keyword evidence="4" id="KW-0963">Cytoplasm</keyword>
<evidence type="ECO:0000256" key="4">
    <source>
        <dbReference type="ARBA" id="ARBA00022490"/>
    </source>
</evidence>
<protein>
    <submittedName>
        <fullName evidence="14">Poly(A) RNA polymerase gld-2 homolog A-like isoform X1</fullName>
    </submittedName>
</protein>
<name>A0A6P7F1T9_DIAVI</name>
<dbReference type="PANTHER" id="PTHR12271:SF40">
    <property type="entry name" value="POLY(A) RNA POLYMERASE GLD2"/>
    <property type="match status" value="1"/>
</dbReference>
<keyword evidence="5" id="KW-0808">Transferase</keyword>
<evidence type="ECO:0000256" key="2">
    <source>
        <dbReference type="ARBA" id="ARBA00001946"/>
    </source>
</evidence>
<dbReference type="GO" id="GO:0005737">
    <property type="term" value="C:cytoplasm"/>
    <property type="evidence" value="ECO:0007669"/>
    <property type="project" value="UniProtKB-SubCell"/>
</dbReference>
<accession>A0A6P7F1T9</accession>
<dbReference type="SUPFAM" id="SSF81301">
    <property type="entry name" value="Nucleotidyltransferase"/>
    <property type="match status" value="1"/>
</dbReference>
<dbReference type="SUPFAM" id="SSF81631">
    <property type="entry name" value="PAP/OAS1 substrate-binding domain"/>
    <property type="match status" value="1"/>
</dbReference>
<comment type="cofactor">
    <cofactor evidence="2">
        <name>Mg(2+)</name>
        <dbReference type="ChEBI" id="CHEBI:18420"/>
    </cofactor>
</comment>
<dbReference type="Proteomes" id="UP001652700">
    <property type="component" value="Unplaced"/>
</dbReference>
<evidence type="ECO:0000256" key="6">
    <source>
        <dbReference type="ARBA" id="ARBA00022723"/>
    </source>
</evidence>
<feature type="compositionally biased region" description="Polar residues" evidence="9">
    <location>
        <begin position="217"/>
        <end position="226"/>
    </location>
</feature>
<keyword evidence="7" id="KW-0460">Magnesium</keyword>